<dbReference type="Gene3D" id="3.40.47.10">
    <property type="match status" value="1"/>
</dbReference>
<dbReference type="NCBIfam" id="TIGR01930">
    <property type="entry name" value="AcCoA-C-Actrans"/>
    <property type="match status" value="1"/>
</dbReference>
<evidence type="ECO:0000259" key="14">
    <source>
        <dbReference type="Pfam" id="PF02803"/>
    </source>
</evidence>
<dbReference type="InterPro" id="IPR016039">
    <property type="entry name" value="Thiolase-like"/>
</dbReference>
<keyword evidence="6" id="KW-0808">Transferase</keyword>
<dbReference type="EMBL" id="JAPWDV010000003">
    <property type="protein sequence ID" value="KAJ6216131.1"/>
    <property type="molecule type" value="Genomic_DNA"/>
</dbReference>
<keyword evidence="16" id="KW-1185">Reference proteome</keyword>
<dbReference type="PANTHER" id="PTHR18919:SF156">
    <property type="entry name" value="ACETYL-COA ACETYLTRANSFERASE, MITOCHONDRIAL"/>
    <property type="match status" value="1"/>
</dbReference>
<organism evidence="15 16">
    <name type="scientific">Blomia tropicalis</name>
    <name type="common">Mite</name>
    <dbReference type="NCBI Taxonomy" id="40697"/>
    <lineage>
        <taxon>Eukaryota</taxon>
        <taxon>Metazoa</taxon>
        <taxon>Ecdysozoa</taxon>
        <taxon>Arthropoda</taxon>
        <taxon>Chelicerata</taxon>
        <taxon>Arachnida</taxon>
        <taxon>Acari</taxon>
        <taxon>Acariformes</taxon>
        <taxon>Sarcoptiformes</taxon>
        <taxon>Astigmata</taxon>
        <taxon>Glycyphagoidea</taxon>
        <taxon>Echimyopodidae</taxon>
        <taxon>Blomia</taxon>
    </lineage>
</organism>
<evidence type="ECO:0000256" key="10">
    <source>
        <dbReference type="ARBA" id="ARBA00023128"/>
    </source>
</evidence>
<comment type="subunit">
    <text evidence="4">Homotetramer.</text>
</comment>
<dbReference type="PROSITE" id="PS00099">
    <property type="entry name" value="THIOLASE_3"/>
    <property type="match status" value="1"/>
</dbReference>
<keyword evidence="7" id="KW-0479">Metal-binding</keyword>
<evidence type="ECO:0000256" key="8">
    <source>
        <dbReference type="ARBA" id="ARBA00022946"/>
    </source>
</evidence>
<evidence type="ECO:0000256" key="2">
    <source>
        <dbReference type="ARBA" id="ARBA00005189"/>
    </source>
</evidence>
<dbReference type="InterPro" id="IPR020615">
    <property type="entry name" value="Thiolase_acyl_enz_int_AS"/>
</dbReference>
<dbReference type="PROSITE" id="PS00098">
    <property type="entry name" value="THIOLASE_1"/>
    <property type="match status" value="1"/>
</dbReference>
<feature type="domain" description="Thiolase C-terminal" evidence="14">
    <location>
        <begin position="599"/>
        <end position="718"/>
    </location>
</feature>
<dbReference type="InterPro" id="IPR020616">
    <property type="entry name" value="Thiolase_N"/>
</dbReference>
<evidence type="ECO:0000256" key="7">
    <source>
        <dbReference type="ARBA" id="ARBA00022723"/>
    </source>
</evidence>
<dbReference type="FunFam" id="3.40.47.10:FF:000007">
    <property type="entry name" value="acetyl-CoA acetyltransferase, mitochondrial"/>
    <property type="match status" value="1"/>
</dbReference>
<sequence length="719" mass="79235">MDRKVLPEFKAYLSQLELVLRNLDRSIQYSSNIEKLTEQQWQQHMSDLKLQKHQAETLLSKLQTHSSPAKRRIKRIRRSKRVRRKNRTIHKRLVAESSSLYNECVDSSYRQSQIDYQICIEQSEIDQLNREDAFYMLKEIGRKRQDLISLNGKVVSLKNYRSISETNPPKSSSSPTDESSLDHVHQLITEQLLQYNKEESYIRNQFSIDHLTVKTTKTRQQERINHHLVEETNQSSVNVSTVTLEKRLQSLPSSNKWSQYIRLSSSSLSSFFYIIFSKLAIVSGLEANIELELHSVSDVRSSHTPPPSSPQQQQQQQRDTQDIVSNMSPAKKEVYIVSAKRTPIGSFQGSLSSLHATQLGSIVIRACMEGAGLVDNQVDEVIFGNVLQAGVGQAPARQAALNAGISKSVPCTTVNKVCASGMKALMMGTQSIMLGDNEVVVTGGMESMSNVPFYMARGQTPYGGFSMVDGVVQDGLTDAFDKIHMGLCTENLAKTFSITREDTDEFAKQSYTRAGKARDAGLLAKEIVPVVIPGRKGKPDITVRDDEEIAKVNFEKMPYLSPCFQKDGTITAANASSLNDGASACILMSESAVKKYNVTPLAKVIAYADAAVDPIDFGIAPAYAIEKLLSKTRFHKSEISQWELNEAFSTIGIANIRKLGLDAGKVNPNGGAVSIGHPLGCSGSRIVNALVHHLLPNELGIAGICNGGGGASAVLIQKL</sequence>
<dbReference type="PANTHER" id="PTHR18919">
    <property type="entry name" value="ACETYL-COA C-ACYLTRANSFERASE"/>
    <property type="match status" value="1"/>
</dbReference>
<feature type="compositionally biased region" description="Low complexity" evidence="12">
    <location>
        <begin position="168"/>
        <end position="178"/>
    </location>
</feature>
<evidence type="ECO:0000256" key="6">
    <source>
        <dbReference type="ARBA" id="ARBA00022679"/>
    </source>
</evidence>
<keyword evidence="11" id="KW-0012">Acyltransferase</keyword>
<evidence type="ECO:0000256" key="9">
    <source>
        <dbReference type="ARBA" id="ARBA00022958"/>
    </source>
</evidence>
<protein>
    <recommendedName>
        <fullName evidence="5">acetyl-CoA C-acetyltransferase</fullName>
        <ecNumber evidence="5">2.3.1.9</ecNumber>
    </recommendedName>
</protein>
<feature type="domain" description="Thiolase N-terminal" evidence="13">
    <location>
        <begin position="334"/>
        <end position="591"/>
    </location>
</feature>
<evidence type="ECO:0000313" key="15">
    <source>
        <dbReference type="EMBL" id="KAJ6216131.1"/>
    </source>
</evidence>
<evidence type="ECO:0000256" key="5">
    <source>
        <dbReference type="ARBA" id="ARBA00012705"/>
    </source>
</evidence>
<evidence type="ECO:0000313" key="16">
    <source>
        <dbReference type="Proteomes" id="UP001142055"/>
    </source>
</evidence>
<evidence type="ECO:0000256" key="1">
    <source>
        <dbReference type="ARBA" id="ARBA00004173"/>
    </source>
</evidence>
<dbReference type="EC" id="2.3.1.9" evidence="5"/>
<evidence type="ECO:0000256" key="3">
    <source>
        <dbReference type="ARBA" id="ARBA00010982"/>
    </source>
</evidence>
<evidence type="ECO:0000256" key="11">
    <source>
        <dbReference type="ARBA" id="ARBA00023315"/>
    </source>
</evidence>
<dbReference type="InterPro" id="IPR020610">
    <property type="entry name" value="Thiolase_AS"/>
</dbReference>
<name>A0A9Q0RKA6_BLOTA</name>
<dbReference type="SUPFAM" id="SSF53901">
    <property type="entry name" value="Thiolase-like"/>
    <property type="match status" value="2"/>
</dbReference>
<dbReference type="PROSITE" id="PS00737">
    <property type="entry name" value="THIOLASE_2"/>
    <property type="match status" value="1"/>
</dbReference>
<keyword evidence="10" id="KW-0496">Mitochondrion</keyword>
<evidence type="ECO:0000259" key="13">
    <source>
        <dbReference type="Pfam" id="PF00108"/>
    </source>
</evidence>
<accession>A0A9Q0RKA6</accession>
<dbReference type="GO" id="GO:0006635">
    <property type="term" value="P:fatty acid beta-oxidation"/>
    <property type="evidence" value="ECO:0007669"/>
    <property type="project" value="TreeGrafter"/>
</dbReference>
<comment type="pathway">
    <text evidence="2">Lipid metabolism.</text>
</comment>
<keyword evidence="9" id="KW-0630">Potassium</keyword>
<keyword evidence="8" id="KW-0809">Transit peptide</keyword>
<gene>
    <name evidence="15" type="ORF">RDWZM_007288</name>
</gene>
<dbReference type="GO" id="GO:0003985">
    <property type="term" value="F:acetyl-CoA C-acetyltransferase activity"/>
    <property type="evidence" value="ECO:0007669"/>
    <property type="project" value="UniProtKB-EC"/>
</dbReference>
<dbReference type="Proteomes" id="UP001142055">
    <property type="component" value="Chromosome 3"/>
</dbReference>
<dbReference type="GO" id="GO:0005739">
    <property type="term" value="C:mitochondrion"/>
    <property type="evidence" value="ECO:0007669"/>
    <property type="project" value="UniProtKB-SubCell"/>
</dbReference>
<evidence type="ECO:0000256" key="4">
    <source>
        <dbReference type="ARBA" id="ARBA00011881"/>
    </source>
</evidence>
<feature type="region of interest" description="Disordered" evidence="12">
    <location>
        <begin position="161"/>
        <end position="180"/>
    </location>
</feature>
<comment type="similarity">
    <text evidence="3">Belongs to the thiolase-like superfamily. Thiolase family.</text>
</comment>
<comment type="subcellular location">
    <subcellularLocation>
        <location evidence="1">Mitochondrion</location>
    </subcellularLocation>
</comment>
<evidence type="ECO:0000256" key="12">
    <source>
        <dbReference type="SAM" id="MobiDB-lite"/>
    </source>
</evidence>
<dbReference type="GO" id="GO:0046872">
    <property type="term" value="F:metal ion binding"/>
    <property type="evidence" value="ECO:0007669"/>
    <property type="project" value="UniProtKB-KW"/>
</dbReference>
<proteinExistence type="inferred from homology"/>
<dbReference type="CDD" id="cd00751">
    <property type="entry name" value="thiolase"/>
    <property type="match status" value="1"/>
</dbReference>
<dbReference type="InterPro" id="IPR020613">
    <property type="entry name" value="Thiolase_CS"/>
</dbReference>
<comment type="caution">
    <text evidence="15">The sequence shown here is derived from an EMBL/GenBank/DDBJ whole genome shotgun (WGS) entry which is preliminary data.</text>
</comment>
<dbReference type="InterPro" id="IPR002155">
    <property type="entry name" value="Thiolase"/>
</dbReference>
<dbReference type="Pfam" id="PF00108">
    <property type="entry name" value="Thiolase_N"/>
    <property type="match status" value="1"/>
</dbReference>
<dbReference type="AlphaFoldDB" id="A0A9Q0RKA6"/>
<dbReference type="InterPro" id="IPR020617">
    <property type="entry name" value="Thiolase_C"/>
</dbReference>
<dbReference type="Pfam" id="PF02803">
    <property type="entry name" value="Thiolase_C"/>
    <property type="match status" value="1"/>
</dbReference>
<feature type="region of interest" description="Disordered" evidence="12">
    <location>
        <begin position="298"/>
        <end position="322"/>
    </location>
</feature>
<reference evidence="15" key="1">
    <citation type="submission" date="2022-12" db="EMBL/GenBank/DDBJ databases">
        <title>Genome assemblies of Blomia tropicalis.</title>
        <authorList>
            <person name="Cui Y."/>
        </authorList>
    </citation>
    <scope>NUCLEOTIDE SEQUENCE</scope>
    <source>
        <tissue evidence="15">Adult mites</tissue>
    </source>
</reference>